<evidence type="ECO:0000313" key="6">
    <source>
        <dbReference type="Proteomes" id="UP000245812"/>
    </source>
</evidence>
<evidence type="ECO:0000259" key="4">
    <source>
        <dbReference type="Pfam" id="PF13629"/>
    </source>
</evidence>
<protein>
    <submittedName>
        <fullName evidence="5">Pilus assembly protein CpaC</fullName>
    </submittedName>
</protein>
<dbReference type="InterPro" id="IPR050810">
    <property type="entry name" value="Bact_Secretion_Sys_Channel"/>
</dbReference>
<dbReference type="GO" id="GO:0009306">
    <property type="term" value="P:protein secretion"/>
    <property type="evidence" value="ECO:0007669"/>
    <property type="project" value="InterPro"/>
</dbReference>
<dbReference type="RefSeq" id="WP_109723752.1">
    <property type="nucleotide sequence ID" value="NZ_QGHC01000007.1"/>
</dbReference>
<feature type="domain" description="Pilus formation protein N-terminal" evidence="4">
    <location>
        <begin position="40"/>
        <end position="103"/>
    </location>
</feature>
<dbReference type="InterPro" id="IPR001775">
    <property type="entry name" value="GspD/PilQ"/>
</dbReference>
<dbReference type="PANTHER" id="PTHR30332:SF17">
    <property type="entry name" value="TYPE IV PILIATION SYSTEM PROTEIN DR_0774-RELATED"/>
    <property type="match status" value="1"/>
</dbReference>
<dbReference type="Proteomes" id="UP000245812">
    <property type="component" value="Unassembled WGS sequence"/>
</dbReference>
<keyword evidence="2" id="KW-0732">Signal</keyword>
<evidence type="ECO:0000256" key="2">
    <source>
        <dbReference type="SAM" id="SignalP"/>
    </source>
</evidence>
<reference evidence="5 6" key="1">
    <citation type="submission" date="2018-05" db="EMBL/GenBank/DDBJ databases">
        <title>Genomic Encyclopedia of Type Strains, Phase IV (KMG-IV): sequencing the most valuable type-strain genomes for metagenomic binning, comparative biology and taxonomic classification.</title>
        <authorList>
            <person name="Goeker M."/>
        </authorList>
    </citation>
    <scope>NUCLEOTIDE SEQUENCE [LARGE SCALE GENOMIC DNA]</scope>
    <source>
        <strain evidence="5 6">DSM 14263</strain>
    </source>
</reference>
<name>A0A316I308_9GAMM</name>
<accession>A0A316I308</accession>
<dbReference type="GO" id="GO:0015627">
    <property type="term" value="C:type II protein secretion system complex"/>
    <property type="evidence" value="ECO:0007669"/>
    <property type="project" value="TreeGrafter"/>
</dbReference>
<dbReference type="EMBL" id="QGHC01000007">
    <property type="protein sequence ID" value="PWK86753.1"/>
    <property type="molecule type" value="Genomic_DNA"/>
</dbReference>
<evidence type="ECO:0000256" key="1">
    <source>
        <dbReference type="RuleBase" id="RU004003"/>
    </source>
</evidence>
<dbReference type="OrthoDB" id="9775455at2"/>
<feature type="signal peptide" evidence="2">
    <location>
        <begin position="1"/>
        <end position="26"/>
    </location>
</feature>
<dbReference type="InterPro" id="IPR004846">
    <property type="entry name" value="T2SS/T3SS_dom"/>
</dbReference>
<evidence type="ECO:0000259" key="3">
    <source>
        <dbReference type="Pfam" id="PF00263"/>
    </source>
</evidence>
<dbReference type="Pfam" id="PF00263">
    <property type="entry name" value="Secretin"/>
    <property type="match status" value="1"/>
</dbReference>
<feature type="chain" id="PRO_5016252468" evidence="2">
    <location>
        <begin position="27"/>
        <end position="448"/>
    </location>
</feature>
<evidence type="ECO:0000313" key="5">
    <source>
        <dbReference type="EMBL" id="PWK86753.1"/>
    </source>
</evidence>
<sequence>MAWKASRKWAWIATAALLAGAGAALAPVREARAEAPAIPDAVNMYVGQALVQSAPGPLKRVAVGDGKLLEVKALGSRELVLIAQKPGDTSLQLWMQDGSQRSVAVHVGVGNSDQAAELVKRLLERSPAISVNSVAGSVVLTGSNLSPADMAQVAAIKKLYPQVVDFTTANAVEMKPMVMMQVRIMEFDKKAMNEIGIKWDTMIDGPSGGLVHDWQTNPYYRITSGGFAGTFPGGGDGLPLRVPGTASYFGITTSITSKINLMMQTGNAWELATPQLAARSGGVADFLVGGEVPIPITQAFGETTVEYKQYGIKLHIEPVVNSQGDIATNLETEISRIDPSINVQGYPGFITRRASAEVNVHEGQTIVISGLVDATASKTFDKVPGLGQIPILGALFRSRNFQSNRTDLVIFVTPVVVDADSPSNRALIEKSDHLRDDMRKTAGADVVD</sequence>
<dbReference type="InterPro" id="IPR032789">
    <property type="entry name" value="T2SS-T3SS_pil_N"/>
</dbReference>
<feature type="domain" description="Type II/III secretion system secretin-like" evidence="3">
    <location>
        <begin position="262"/>
        <end position="418"/>
    </location>
</feature>
<dbReference type="PANTHER" id="PTHR30332">
    <property type="entry name" value="PROBABLE GENERAL SECRETION PATHWAY PROTEIN D"/>
    <property type="match status" value="1"/>
</dbReference>
<dbReference type="PRINTS" id="PR00811">
    <property type="entry name" value="BCTERIALGSPD"/>
</dbReference>
<dbReference type="Pfam" id="PF13629">
    <property type="entry name" value="T2SS-T3SS_pil_N"/>
    <property type="match status" value="1"/>
</dbReference>
<organism evidence="5 6">
    <name type="scientific">Fulvimonas soli</name>
    <dbReference type="NCBI Taxonomy" id="155197"/>
    <lineage>
        <taxon>Bacteria</taxon>
        <taxon>Pseudomonadati</taxon>
        <taxon>Pseudomonadota</taxon>
        <taxon>Gammaproteobacteria</taxon>
        <taxon>Lysobacterales</taxon>
        <taxon>Rhodanobacteraceae</taxon>
        <taxon>Fulvimonas</taxon>
    </lineage>
</organism>
<gene>
    <name evidence="5" type="ORF">C7456_107144</name>
</gene>
<dbReference type="AlphaFoldDB" id="A0A316I308"/>
<keyword evidence="6" id="KW-1185">Reference proteome</keyword>
<proteinExistence type="inferred from homology"/>
<comment type="caution">
    <text evidence="5">The sequence shown here is derived from an EMBL/GenBank/DDBJ whole genome shotgun (WGS) entry which is preliminary data.</text>
</comment>
<comment type="similarity">
    <text evidence="1">Belongs to the bacterial secretin family.</text>
</comment>